<feature type="region of interest" description="Disordered" evidence="2">
    <location>
        <begin position="1"/>
        <end position="29"/>
    </location>
</feature>
<keyword evidence="4" id="KW-1185">Reference proteome</keyword>
<proteinExistence type="predicted"/>
<comment type="caution">
    <text evidence="3">The sequence shown here is derived from an EMBL/GenBank/DDBJ whole genome shotgun (WGS) entry which is preliminary data.</text>
</comment>
<sequence>MNNKHSLPQASTPPDVCAEGHTSPPVHGTNVQVQREDVETLIGRKMQAQQEEIDLKIDGVMQAHREDIHTRIDQAVQAERDRLQKEAMLWTQKFLQENKKVREEAEKSCRSNEHLEQRLVKAEEEIQSLRLQLQEQVDTISEDLRPRLRRMKHRFHVHMEKHVRWRHRWESQLRVRLGRLGEPSMKQMAKVG</sequence>
<protein>
    <submittedName>
        <fullName evidence="3">Uncharacterized protein</fullName>
    </submittedName>
</protein>
<dbReference type="Proteomes" id="UP001161017">
    <property type="component" value="Unassembled WGS sequence"/>
</dbReference>
<evidence type="ECO:0000313" key="4">
    <source>
        <dbReference type="Proteomes" id="UP001161017"/>
    </source>
</evidence>
<feature type="coiled-coil region" evidence="1">
    <location>
        <begin position="98"/>
        <end position="139"/>
    </location>
</feature>
<dbReference type="EMBL" id="JAPUFD010000007">
    <property type="protein sequence ID" value="MDI1488387.1"/>
    <property type="molecule type" value="Genomic_DNA"/>
</dbReference>
<evidence type="ECO:0000256" key="1">
    <source>
        <dbReference type="SAM" id="Coils"/>
    </source>
</evidence>
<reference evidence="3" key="1">
    <citation type="journal article" date="2023" name="Genome Biol. Evol.">
        <title>First Whole Genome Sequence and Flow Cytometry Genome Size Data for the Lichen-Forming Fungus Ramalina farinacea (Ascomycota).</title>
        <authorList>
            <person name="Llewellyn T."/>
            <person name="Mian S."/>
            <person name="Hill R."/>
            <person name="Leitch I.J."/>
            <person name="Gaya E."/>
        </authorList>
    </citation>
    <scope>NUCLEOTIDE SEQUENCE</scope>
    <source>
        <strain evidence="3">LIQ254RAFAR</strain>
    </source>
</reference>
<evidence type="ECO:0000313" key="3">
    <source>
        <dbReference type="EMBL" id="MDI1488387.1"/>
    </source>
</evidence>
<accession>A0AA43TXT5</accession>
<organism evidence="3 4">
    <name type="scientific">Ramalina farinacea</name>
    <dbReference type="NCBI Taxonomy" id="258253"/>
    <lineage>
        <taxon>Eukaryota</taxon>
        <taxon>Fungi</taxon>
        <taxon>Dikarya</taxon>
        <taxon>Ascomycota</taxon>
        <taxon>Pezizomycotina</taxon>
        <taxon>Lecanoromycetes</taxon>
        <taxon>OSLEUM clade</taxon>
        <taxon>Lecanoromycetidae</taxon>
        <taxon>Lecanorales</taxon>
        <taxon>Lecanorineae</taxon>
        <taxon>Ramalinaceae</taxon>
        <taxon>Ramalina</taxon>
    </lineage>
</organism>
<feature type="compositionally biased region" description="Polar residues" evidence="2">
    <location>
        <begin position="1"/>
        <end position="12"/>
    </location>
</feature>
<evidence type="ECO:0000256" key="2">
    <source>
        <dbReference type="SAM" id="MobiDB-lite"/>
    </source>
</evidence>
<gene>
    <name evidence="3" type="ORF">OHK93_007662</name>
</gene>
<keyword evidence="1" id="KW-0175">Coiled coil</keyword>
<dbReference type="AlphaFoldDB" id="A0AA43TXT5"/>
<name>A0AA43TXT5_9LECA</name>